<evidence type="ECO:0000313" key="2">
    <source>
        <dbReference type="EMBL" id="MBL0371058.1"/>
    </source>
</evidence>
<gene>
    <name evidence="2" type="ORF">JJB09_03370</name>
</gene>
<organism evidence="2 3">
    <name type="scientific">Rhizobium setariae</name>
    <dbReference type="NCBI Taxonomy" id="2801340"/>
    <lineage>
        <taxon>Bacteria</taxon>
        <taxon>Pseudomonadati</taxon>
        <taxon>Pseudomonadota</taxon>
        <taxon>Alphaproteobacteria</taxon>
        <taxon>Hyphomicrobiales</taxon>
        <taxon>Rhizobiaceae</taxon>
        <taxon>Rhizobium/Agrobacterium group</taxon>
        <taxon>Rhizobium</taxon>
    </lineage>
</organism>
<feature type="region of interest" description="Disordered" evidence="1">
    <location>
        <begin position="162"/>
        <end position="194"/>
    </location>
</feature>
<protein>
    <submittedName>
        <fullName evidence="2">Uncharacterized protein</fullName>
    </submittedName>
</protein>
<evidence type="ECO:0000313" key="3">
    <source>
        <dbReference type="Proteomes" id="UP000633219"/>
    </source>
</evidence>
<dbReference type="AlphaFoldDB" id="A0A936YK46"/>
<keyword evidence="3" id="KW-1185">Reference proteome</keyword>
<sequence>MFNPIDFDPAMVSPWPVMPVHPQLDVRVADARAGAAANRILIETKAAAEPTQAEALQDLLNQMTVEMRLQFEAFRKIRIDAEKLLEGPADDSTVKIAKADIKSANDALSLIVRTLEKIDSLQRSLADDRERATEQNFDQAAYDELLAGIERKIEARARELASAMAGQRGGDAAAGRGPPGSCSGTAERSHTSPG</sequence>
<dbReference type="RefSeq" id="WP_201653105.1">
    <property type="nucleotide sequence ID" value="NZ_JAEQNC010000002.1"/>
</dbReference>
<evidence type="ECO:0000256" key="1">
    <source>
        <dbReference type="SAM" id="MobiDB-lite"/>
    </source>
</evidence>
<dbReference type="Proteomes" id="UP000633219">
    <property type="component" value="Unassembled WGS sequence"/>
</dbReference>
<accession>A0A936YK46</accession>
<reference evidence="2" key="1">
    <citation type="submission" date="2021-01" db="EMBL/GenBank/DDBJ databases">
        <title>Rhizobium sp. strain KVB221 16S ribosomal RNA gene Genome sequencing and assembly.</title>
        <authorList>
            <person name="Kang M."/>
        </authorList>
    </citation>
    <scope>NUCLEOTIDE SEQUENCE</scope>
    <source>
        <strain evidence="2">KVB221</strain>
    </source>
</reference>
<proteinExistence type="predicted"/>
<name>A0A936YK46_9HYPH</name>
<dbReference type="EMBL" id="JAEQNC010000002">
    <property type="protein sequence ID" value="MBL0371058.1"/>
    <property type="molecule type" value="Genomic_DNA"/>
</dbReference>
<comment type="caution">
    <text evidence="2">The sequence shown here is derived from an EMBL/GenBank/DDBJ whole genome shotgun (WGS) entry which is preliminary data.</text>
</comment>
<feature type="compositionally biased region" description="Low complexity" evidence="1">
    <location>
        <begin position="163"/>
        <end position="180"/>
    </location>
</feature>